<dbReference type="PANTHER" id="PTHR12127:SF7">
    <property type="entry name" value="SD02261P"/>
    <property type="match status" value="1"/>
</dbReference>
<protein>
    <recommendedName>
        <fullName evidence="2">Mucolipin extracytosolic domain-containing protein</fullName>
    </recommendedName>
</protein>
<dbReference type="OMA" id="QECKDWN"/>
<dbReference type="OrthoDB" id="263481at2759"/>
<dbReference type="GO" id="GO:0005765">
    <property type="term" value="C:lysosomal membrane"/>
    <property type="evidence" value="ECO:0007669"/>
    <property type="project" value="TreeGrafter"/>
</dbReference>
<evidence type="ECO:0000313" key="4">
    <source>
        <dbReference type="Proteomes" id="UP000270924"/>
    </source>
</evidence>
<keyword evidence="1" id="KW-0812">Transmembrane</keyword>
<dbReference type="EMBL" id="UYWW01000965">
    <property type="protein sequence ID" value="VDM09677.1"/>
    <property type="molecule type" value="Genomic_DNA"/>
</dbReference>
<feature type="transmembrane region" description="Helical" evidence="1">
    <location>
        <begin position="69"/>
        <end position="87"/>
    </location>
</feature>
<proteinExistence type="predicted"/>
<feature type="transmembrane region" description="Helical" evidence="1">
    <location>
        <begin position="334"/>
        <end position="363"/>
    </location>
</feature>
<keyword evidence="1" id="KW-0472">Membrane</keyword>
<reference evidence="3 4" key="1">
    <citation type="submission" date="2018-11" db="EMBL/GenBank/DDBJ databases">
        <authorList>
            <consortium name="Pathogen Informatics"/>
        </authorList>
    </citation>
    <scope>NUCLEOTIDE SEQUENCE [LARGE SCALE GENOMIC DNA]</scope>
</reference>
<dbReference type="GO" id="GO:0005886">
    <property type="term" value="C:plasma membrane"/>
    <property type="evidence" value="ECO:0007669"/>
    <property type="project" value="TreeGrafter"/>
</dbReference>
<dbReference type="Proteomes" id="UP000270924">
    <property type="component" value="Unassembled WGS sequence"/>
</dbReference>
<accession>A0A3P7DZ35</accession>
<feature type="transmembrane region" description="Helical" evidence="1">
    <location>
        <begin position="309"/>
        <end position="328"/>
    </location>
</feature>
<keyword evidence="4" id="KW-1185">Reference proteome</keyword>
<evidence type="ECO:0000259" key="2">
    <source>
        <dbReference type="Pfam" id="PF21381"/>
    </source>
</evidence>
<feature type="domain" description="Mucolipin extracytosolic" evidence="2">
    <location>
        <begin position="180"/>
        <end position="316"/>
    </location>
</feature>
<name>A0A3P7DZ35_WUCBA</name>
<gene>
    <name evidence="3" type="ORF">WBA_LOCUS3063</name>
</gene>
<dbReference type="PANTHER" id="PTHR12127">
    <property type="entry name" value="MUCOLIPIN"/>
    <property type="match status" value="1"/>
</dbReference>
<organism evidence="3 4">
    <name type="scientific">Wuchereria bancrofti</name>
    <dbReference type="NCBI Taxonomy" id="6293"/>
    <lineage>
        <taxon>Eukaryota</taxon>
        <taxon>Metazoa</taxon>
        <taxon>Ecdysozoa</taxon>
        <taxon>Nematoda</taxon>
        <taxon>Chromadorea</taxon>
        <taxon>Rhabditida</taxon>
        <taxon>Spirurina</taxon>
        <taxon>Spiruromorpha</taxon>
        <taxon>Filarioidea</taxon>
        <taxon>Onchocercidae</taxon>
        <taxon>Wuchereria</taxon>
    </lineage>
</organism>
<dbReference type="FunCoup" id="A0A3P7DZ35">
    <property type="interactions" value="1186"/>
</dbReference>
<dbReference type="InterPro" id="IPR039031">
    <property type="entry name" value="Mucolipin"/>
</dbReference>
<sequence length="379" mass="43971">MHEGRQVTSDNFNDMQPSSAEFDRMQQDILETLSASDRKDGERLRRHLQFFFMDPITKWKMRHQFPFKLVLQIFKIVFISVQLMLFAELRMLHVDFMDETHAVIRHKFLKNWNNERDTLIYPPSSGRYSVYTGTDIVNQFAFMVVAVSFSSFFMCYYSIREDSFASFSYDTLRNQDIDTSVQVDNPKFVDDISIDDIPPMQFCLKKIANVTVFNNTYEFDVSEVNDCVLLKFNKNEVEEIRRNASSLRKFLEERKITFKPEDALIISKGVLSFNLRTIHFSTISTDERPECFLIQVSIIFDNSRHTGQVYISLSTVISYVTLCNGRVVHGGGVLTVSIAIFIIDVLVLLMCIASLVLCCRALLRAHLLKLVSLKFFFCV</sequence>
<dbReference type="InParanoid" id="A0A3P7DZ35"/>
<dbReference type="GO" id="GO:0072345">
    <property type="term" value="F:NAADP-sensitive calcium-release channel activity"/>
    <property type="evidence" value="ECO:0007669"/>
    <property type="project" value="TreeGrafter"/>
</dbReference>
<evidence type="ECO:0000256" key="1">
    <source>
        <dbReference type="SAM" id="Phobius"/>
    </source>
</evidence>
<dbReference type="AlphaFoldDB" id="A0A3P7DZ35"/>
<evidence type="ECO:0000313" key="3">
    <source>
        <dbReference type="EMBL" id="VDM09677.1"/>
    </source>
</evidence>
<dbReference type="InterPro" id="IPR049134">
    <property type="entry name" value="MCLN_ECD"/>
</dbReference>
<dbReference type="Pfam" id="PF21381">
    <property type="entry name" value="MCLN_ECD"/>
    <property type="match status" value="1"/>
</dbReference>
<feature type="transmembrane region" description="Helical" evidence="1">
    <location>
        <begin position="140"/>
        <end position="159"/>
    </location>
</feature>
<dbReference type="CDD" id="cd21050">
    <property type="entry name" value="ELD_TRPML"/>
    <property type="match status" value="1"/>
</dbReference>
<keyword evidence="1" id="KW-1133">Transmembrane helix</keyword>